<dbReference type="EMBL" id="CM047580">
    <property type="protein sequence ID" value="KAI9922739.1"/>
    <property type="molecule type" value="Genomic_DNA"/>
</dbReference>
<accession>A0ACC0WVD6</accession>
<keyword evidence="2" id="KW-1185">Reference proteome</keyword>
<evidence type="ECO:0000313" key="1">
    <source>
        <dbReference type="EMBL" id="KAI9922739.1"/>
    </source>
</evidence>
<reference evidence="1 2" key="1">
    <citation type="journal article" date="2022" name="bioRxiv">
        <title>The genome of the oomycete Peronosclerospora sorghi, a cosmopolitan pathogen of maize and sorghum, is inflated with dispersed pseudogenes.</title>
        <authorList>
            <person name="Fletcher K."/>
            <person name="Martin F."/>
            <person name="Isakeit T."/>
            <person name="Cavanaugh K."/>
            <person name="Magill C."/>
            <person name="Michelmore R."/>
        </authorList>
    </citation>
    <scope>NUCLEOTIDE SEQUENCE [LARGE SCALE GENOMIC DNA]</scope>
    <source>
        <strain evidence="1">P6</strain>
    </source>
</reference>
<name>A0ACC0WVD6_9STRA</name>
<organism evidence="1 2">
    <name type="scientific">Peronosclerospora sorghi</name>
    <dbReference type="NCBI Taxonomy" id="230839"/>
    <lineage>
        <taxon>Eukaryota</taxon>
        <taxon>Sar</taxon>
        <taxon>Stramenopiles</taxon>
        <taxon>Oomycota</taxon>
        <taxon>Peronosporomycetes</taxon>
        <taxon>Peronosporales</taxon>
        <taxon>Peronosporaceae</taxon>
        <taxon>Peronosclerospora</taxon>
    </lineage>
</organism>
<dbReference type="Proteomes" id="UP001163321">
    <property type="component" value="Chromosome 1"/>
</dbReference>
<proteinExistence type="predicted"/>
<sequence length="250" mass="28548">MGEDVMSPALHSFSRSKTPDHTICQNSSPSSSTASSTFKFNCKLKALLPDTPLKNGKIYLRPLAWSVYSAINSNKFMRGLQEEPEFHMAATTYNRIIYILNKFTNTLINVVYTSILCTHYHDEQASKLEWKQQAAHLASHPRNNDSPRVALETEEMLHVASKANQQLIRWYAAFNFTRCNKRELINCFTSQVAVDMASVILNTLDIYFTVLVFFDPFNAQKTVDEKCFATLLDSVKTYKKQGICQLLKIR</sequence>
<protein>
    <submittedName>
        <fullName evidence="1">Uncharacterized protein</fullName>
    </submittedName>
</protein>
<gene>
    <name evidence="1" type="ORF">PsorP6_002170</name>
</gene>
<comment type="caution">
    <text evidence="1">The sequence shown here is derived from an EMBL/GenBank/DDBJ whole genome shotgun (WGS) entry which is preliminary data.</text>
</comment>
<evidence type="ECO:0000313" key="2">
    <source>
        <dbReference type="Proteomes" id="UP001163321"/>
    </source>
</evidence>